<evidence type="ECO:0000313" key="8">
    <source>
        <dbReference type="RefSeq" id="XP_014671983.1"/>
    </source>
</evidence>
<evidence type="ECO:0000313" key="7">
    <source>
        <dbReference type="Proteomes" id="UP000695022"/>
    </source>
</evidence>
<protein>
    <recommendedName>
        <fullName evidence="3">Protein kintoun</fullName>
    </recommendedName>
    <alternativeName>
        <fullName evidence="3">Dynein assembly factor 2, axonemal homolog</fullName>
    </alternativeName>
</protein>
<name>A0ABM1EIG2_PRICU</name>
<comment type="subcellular location">
    <subcellularLocation>
        <location evidence="3">Cytoplasm</location>
    </subcellularLocation>
    <subcellularLocation>
        <location evidence="2">Dynein axonemal particle</location>
    </subcellularLocation>
</comment>
<feature type="compositionally biased region" description="Acidic residues" evidence="4">
    <location>
        <begin position="895"/>
        <end position="904"/>
    </location>
</feature>
<keyword evidence="1 3" id="KW-0963">Cytoplasm</keyword>
<feature type="compositionally biased region" description="Acidic residues" evidence="4">
    <location>
        <begin position="963"/>
        <end position="973"/>
    </location>
</feature>
<feature type="region of interest" description="Disordered" evidence="4">
    <location>
        <begin position="611"/>
        <end position="671"/>
    </location>
</feature>
<feature type="region of interest" description="Disordered" evidence="4">
    <location>
        <begin position="423"/>
        <end position="461"/>
    </location>
</feature>
<feature type="compositionally biased region" description="Gly residues" evidence="4">
    <location>
        <begin position="816"/>
        <end position="828"/>
    </location>
</feature>
<gene>
    <name evidence="8" type="primary">LOC106812589</name>
</gene>
<feature type="region of interest" description="Disordered" evidence="4">
    <location>
        <begin position="935"/>
        <end position="1036"/>
    </location>
</feature>
<dbReference type="PANTHER" id="PTHR22997">
    <property type="entry name" value="PIH1 DOMAIN-CONTAINING PROTEIN 1"/>
    <property type="match status" value="1"/>
</dbReference>
<dbReference type="HAMAP" id="MF_03069">
    <property type="entry name" value="Kintoun"/>
    <property type="match status" value="1"/>
</dbReference>
<feature type="compositionally biased region" description="Basic and acidic residues" evidence="4">
    <location>
        <begin position="999"/>
        <end position="1010"/>
    </location>
</feature>
<feature type="compositionally biased region" description="Basic and acidic residues" evidence="4">
    <location>
        <begin position="974"/>
        <end position="984"/>
    </location>
</feature>
<feature type="region of interest" description="Disordered" evidence="4">
    <location>
        <begin position="222"/>
        <end position="251"/>
    </location>
</feature>
<evidence type="ECO:0000256" key="4">
    <source>
        <dbReference type="SAM" id="MobiDB-lite"/>
    </source>
</evidence>
<dbReference type="PANTHER" id="PTHR22997:SF3">
    <property type="entry name" value="PROTEIN KINTOUN"/>
    <property type="match status" value="1"/>
</dbReference>
<dbReference type="Pfam" id="PF18201">
    <property type="entry name" value="PIH1_CS"/>
    <property type="match status" value="1"/>
</dbReference>
<feature type="region of interest" description="Disordered" evidence="4">
    <location>
        <begin position="812"/>
        <end position="831"/>
    </location>
</feature>
<organism evidence="7 8">
    <name type="scientific">Priapulus caudatus</name>
    <name type="common">Priapulid worm</name>
    <dbReference type="NCBI Taxonomy" id="37621"/>
    <lineage>
        <taxon>Eukaryota</taxon>
        <taxon>Metazoa</taxon>
        <taxon>Ecdysozoa</taxon>
        <taxon>Scalidophora</taxon>
        <taxon>Priapulida</taxon>
        <taxon>Priapulimorpha</taxon>
        <taxon>Priapulimorphida</taxon>
        <taxon>Priapulidae</taxon>
        <taxon>Priapulus</taxon>
    </lineage>
</organism>
<comment type="function">
    <text evidence="3">Required for cytoplasmic pre-assembly of axonemal dyneins, thereby playing a central role in motility in cilia and flagella. Involved in pre-assembly of dynein arm complexes in the cytoplasm before intraflagellar transport loads them for the ciliary compartment.</text>
</comment>
<dbReference type="Pfam" id="PF08190">
    <property type="entry name" value="PIH1"/>
    <property type="match status" value="1"/>
</dbReference>
<dbReference type="InterPro" id="IPR012981">
    <property type="entry name" value="PIH1_N"/>
</dbReference>
<dbReference type="Proteomes" id="UP000695022">
    <property type="component" value="Unplaced"/>
</dbReference>
<proteinExistence type="inferred from homology"/>
<accession>A0ABM1EIG2</accession>
<feature type="domain" description="PIH1 N-terminal" evidence="5">
    <location>
        <begin position="37"/>
        <end position="200"/>
    </location>
</feature>
<sequence length="1051" mass="114353">MENLKDLEMTSEEISRFKDAFKHKEFLDMFSEYAKEIADPENRRKREEEIALMEKERGIDTKFITPDPSYVLQTNAANGRAIYINICRSEHVEKSACKSSVKGATKGLSWSIPYASSPQAKDDYDDDGKLCTIIDVIFNHNTLELAERSDRFKELVEGTAFDAVKKVCGESIVHNKNVRRPTCSYKGARTSVVIRNPTESQKLGTTQEVEVKDDPIGFPNPYALSEQNGGSAKETLDKSCADKDMTSPSMSDTKYATPKYNIIHRCSVDLQDFVGQNDATHKTQPNELVVAVYLPLLNSASTLELDVFPKSLSLQCDTPAKYKLTVNLPYTVLEDEGTAKFDVAEHKLVVILPVRQVSELISPVTAGTEGLGDHNPDHDFQTKTPFPNSDADVNTITTTGELVGRGETMTVPNVPDDEIERIPTSRNLADQSERVATANQLDRESSAISDQATEERQSELEHAVRTPAKIITGQVFRSLPAYRCQQTVSSIVIIADVKNVEPCSVVLEIKGDKANITFKSVGSGFVPFHYILTLKCMEGDCFSRTGSSSDVSSGNVVCVLQKAAACQGLWSKLLIGKKEELEVVELVTEESLHSRMGKLIRLRQSSGETSPCIDSVSSGHGCSLAQEPNNSSTTDEEGYDKSSDDTASQEGEEDGWTVVKKGNKRNQSQIPDSGSVVVVVDSNSDVITVVNNAHNAEEAIKSELETVYDDTRAQTAAAAATTARKQGRRRHSSDSDLLVRREDAARSLSDTESLSLEVVCSRGATLRGILKKRGGGGSVCRSVSECSVDSATTTEEYSCNDEGDLDDIVETEEVSGGSGGSGGSGSGGTRVKKSVTFSEKVSRATFKSTALIGVLRTRKRKPKKKEKKARRSESGGDLSSSSEADGLEKQGSVDSQEDVWEETSELPPAASVASEARSEVLSEVYLNQLRQEEDVSQCERAAGENGADELQCGVKAASSFDSAENDGDTDPWDEITHDRRENGSKKSKKKNKKRKKGKREAVAEKVDGVSKDVPTALSWNGDGVNGGDTCGNQRTKSAVTLRNKLVYALDN</sequence>
<feature type="region of interest" description="Disordered" evidence="4">
    <location>
        <begin position="857"/>
        <end position="917"/>
    </location>
</feature>
<evidence type="ECO:0000256" key="2">
    <source>
        <dbReference type="ARBA" id="ARBA00024190"/>
    </source>
</evidence>
<dbReference type="InterPro" id="IPR050734">
    <property type="entry name" value="PIH1/Kintoun_subfamily"/>
</dbReference>
<feature type="compositionally biased region" description="Basic residues" evidence="4">
    <location>
        <begin position="857"/>
        <end position="870"/>
    </location>
</feature>
<feature type="compositionally biased region" description="Basic and acidic residues" evidence="4">
    <location>
        <begin position="234"/>
        <end position="245"/>
    </location>
</feature>
<feature type="domain" description="PIH1D1/2/3 CS-like" evidence="6">
    <location>
        <begin position="255"/>
        <end position="354"/>
    </location>
</feature>
<evidence type="ECO:0000259" key="5">
    <source>
        <dbReference type="Pfam" id="PF08190"/>
    </source>
</evidence>
<evidence type="ECO:0000256" key="3">
    <source>
        <dbReference type="HAMAP-Rule" id="MF_03069"/>
    </source>
</evidence>
<feature type="compositionally biased region" description="Low complexity" evidence="4">
    <location>
        <begin position="875"/>
        <end position="884"/>
    </location>
</feature>
<feature type="compositionally biased region" description="Basic residues" evidence="4">
    <location>
        <begin position="985"/>
        <end position="998"/>
    </location>
</feature>
<evidence type="ECO:0000259" key="6">
    <source>
        <dbReference type="Pfam" id="PF18201"/>
    </source>
</evidence>
<dbReference type="GeneID" id="106812589"/>
<dbReference type="RefSeq" id="XP_014671983.1">
    <property type="nucleotide sequence ID" value="XM_014816497.1"/>
</dbReference>
<dbReference type="InterPro" id="IPR041442">
    <property type="entry name" value="PIH1D1/2/3_CS-like"/>
</dbReference>
<dbReference type="InterPro" id="IPR034727">
    <property type="entry name" value="Kintoun"/>
</dbReference>
<feature type="compositionally biased region" description="Polar residues" evidence="4">
    <location>
        <begin position="615"/>
        <end position="633"/>
    </location>
</feature>
<evidence type="ECO:0000256" key="1">
    <source>
        <dbReference type="ARBA" id="ARBA00022490"/>
    </source>
</evidence>
<keyword evidence="7" id="KW-1185">Reference proteome</keyword>
<comment type="similarity">
    <text evidence="3">Belongs to the PIH1 family. Kintoun subfamily.</text>
</comment>
<reference evidence="8" key="1">
    <citation type="submission" date="2025-08" db="UniProtKB">
        <authorList>
            <consortium name="RefSeq"/>
        </authorList>
    </citation>
    <scope>IDENTIFICATION</scope>
</reference>